<dbReference type="EMBL" id="JAGSOY010000014">
    <property type="protein sequence ID" value="MBU2711037.1"/>
    <property type="molecule type" value="Genomic_DNA"/>
</dbReference>
<evidence type="ECO:0000313" key="3">
    <source>
        <dbReference type="Proteomes" id="UP000690515"/>
    </source>
</evidence>
<dbReference type="RefSeq" id="WP_215819202.1">
    <property type="nucleotide sequence ID" value="NZ_JAGSOY010000014.1"/>
</dbReference>
<evidence type="ECO:0000256" key="1">
    <source>
        <dbReference type="SAM" id="Phobius"/>
    </source>
</evidence>
<protein>
    <submittedName>
        <fullName evidence="2">PilW family protein</fullName>
    </submittedName>
</protein>
<dbReference type="Pfam" id="PF07963">
    <property type="entry name" value="N_methyl"/>
    <property type="match status" value="1"/>
</dbReference>
<sequence length="333" mass="36857">MYSMGRVKGFTLIELLISMLLGLVLMGGMISIFNANQQSYRVVNGLSRLQDNARLAFDLISHDIRMAGYMGCLSKVTLSNFINRLKPSDIDYLLDMGTIFSGYVYKSSMWSPTLNTQIQNLKPSTSADILVIRRASDEGAKVTKAMPDTSADIKVEANITLEDEEIVLISDCTKATLFQITNLTTMKSGSEYNIVHNTGGSIDPGNVKKELTEDGTSYGEDAAIYKMESTVYYLANSGFPNNQGSTVMSLWRQEGLSAAEELVRGVEEMTFLYGEDTNVDGVPNRYVTADLVSDMSRVVAIRIHLRLNTVDEVSSQGNTIARDFDFFIKVRNT</sequence>
<keyword evidence="3" id="KW-1185">Reference proteome</keyword>
<proteinExistence type="predicted"/>
<dbReference type="InterPro" id="IPR032092">
    <property type="entry name" value="PilW"/>
</dbReference>
<keyword evidence="1" id="KW-0472">Membrane</keyword>
<dbReference type="PROSITE" id="PS00409">
    <property type="entry name" value="PROKAR_NTER_METHYL"/>
    <property type="match status" value="1"/>
</dbReference>
<dbReference type="InterPro" id="IPR012902">
    <property type="entry name" value="N_methyl_site"/>
</dbReference>
<reference evidence="2 3" key="1">
    <citation type="submission" date="2021-04" db="EMBL/GenBank/DDBJ databases">
        <authorList>
            <person name="Pira H."/>
            <person name="Risdian C."/>
            <person name="Wink J."/>
        </authorList>
    </citation>
    <scope>NUCLEOTIDE SEQUENCE [LARGE SCALE GENOMIC DNA]</scope>
    <source>
        <strain evidence="2 3">WH53</strain>
    </source>
</reference>
<dbReference type="Proteomes" id="UP000690515">
    <property type="component" value="Unassembled WGS sequence"/>
</dbReference>
<keyword evidence="1" id="KW-0812">Transmembrane</keyword>
<comment type="caution">
    <text evidence="2">The sequence shown here is derived from an EMBL/GenBank/DDBJ whole genome shotgun (WGS) entry which is preliminary data.</text>
</comment>
<gene>
    <name evidence="2" type="ORF">KCG35_08195</name>
</gene>
<dbReference type="Pfam" id="PF16074">
    <property type="entry name" value="PilW"/>
    <property type="match status" value="1"/>
</dbReference>
<dbReference type="NCBIfam" id="TIGR02532">
    <property type="entry name" value="IV_pilin_GFxxxE"/>
    <property type="match status" value="1"/>
</dbReference>
<organism evidence="2 3">
    <name type="scientific">Zooshikella harenae</name>
    <dbReference type="NCBI Taxonomy" id="2827238"/>
    <lineage>
        <taxon>Bacteria</taxon>
        <taxon>Pseudomonadati</taxon>
        <taxon>Pseudomonadota</taxon>
        <taxon>Gammaproteobacteria</taxon>
        <taxon>Oceanospirillales</taxon>
        <taxon>Zooshikellaceae</taxon>
        <taxon>Zooshikella</taxon>
    </lineage>
</organism>
<name>A0ABS5ZAF6_9GAMM</name>
<accession>A0ABS5ZAF6</accession>
<feature type="transmembrane region" description="Helical" evidence="1">
    <location>
        <begin position="12"/>
        <end position="33"/>
    </location>
</feature>
<keyword evidence="1" id="KW-1133">Transmembrane helix</keyword>
<evidence type="ECO:0000313" key="2">
    <source>
        <dbReference type="EMBL" id="MBU2711037.1"/>
    </source>
</evidence>